<comment type="activity regulation">
    <text evidence="15">Allosterically activated by GTP.</text>
</comment>
<comment type="pathway">
    <text evidence="1 15">Pyrimidine metabolism; UMP biosynthesis via salvage pathway; UMP from uracil: step 1/1.</text>
</comment>
<evidence type="ECO:0000256" key="9">
    <source>
        <dbReference type="ARBA" id="ARBA00023134"/>
    </source>
</evidence>
<dbReference type="GO" id="GO:0005525">
    <property type="term" value="F:GTP binding"/>
    <property type="evidence" value="ECO:0007669"/>
    <property type="project" value="UniProtKB-KW"/>
</dbReference>
<dbReference type="NCBIfam" id="NF001097">
    <property type="entry name" value="PRK00129.1"/>
    <property type="match status" value="1"/>
</dbReference>
<evidence type="ECO:0000256" key="11">
    <source>
        <dbReference type="ARBA" id="ARBA00052919"/>
    </source>
</evidence>
<feature type="domain" description="Phosphoribosyltransferase" evidence="16">
    <location>
        <begin position="37"/>
        <end position="239"/>
    </location>
</feature>
<keyword evidence="4 15" id="KW-0021">Allosteric enzyme</keyword>
<evidence type="ECO:0000256" key="5">
    <source>
        <dbReference type="ARBA" id="ARBA00022676"/>
    </source>
</evidence>
<dbReference type="SUPFAM" id="SSF53271">
    <property type="entry name" value="PRTase-like"/>
    <property type="match status" value="1"/>
</dbReference>
<dbReference type="CDD" id="cd06223">
    <property type="entry name" value="PRTases_typeI"/>
    <property type="match status" value="1"/>
</dbReference>
<dbReference type="Proteomes" id="UP000001692">
    <property type="component" value="Chromosome 2"/>
</dbReference>
<feature type="binding site" evidence="15">
    <location>
        <position position="231"/>
    </location>
    <ligand>
        <name>5-phospho-alpha-D-ribose 1-diphosphate</name>
        <dbReference type="ChEBI" id="CHEBI:58017"/>
    </ligand>
</feature>
<keyword evidence="8 15" id="KW-0460">Magnesium</keyword>
<dbReference type="HAMAP" id="MF_01218_B">
    <property type="entry name" value="Upp_B"/>
    <property type="match status" value="1"/>
</dbReference>
<feature type="binding site" evidence="15">
    <location>
        <position position="225"/>
    </location>
    <ligand>
        <name>uracil</name>
        <dbReference type="ChEBI" id="CHEBI:17568"/>
    </ligand>
</feature>
<dbReference type="HOGENOM" id="CLU_067096_2_2_4"/>
<evidence type="ECO:0000256" key="7">
    <source>
        <dbReference type="ARBA" id="ARBA00022741"/>
    </source>
</evidence>
<evidence type="ECO:0000313" key="18">
    <source>
        <dbReference type="Proteomes" id="UP000001692"/>
    </source>
</evidence>
<evidence type="ECO:0000256" key="1">
    <source>
        <dbReference type="ARBA" id="ARBA00005180"/>
    </source>
</evidence>
<dbReference type="UniPathway" id="UPA00574">
    <property type="reaction ID" value="UER00636"/>
</dbReference>
<protein>
    <recommendedName>
        <fullName evidence="13 15">Uracil phosphoribosyltransferase</fullName>
        <ecNumber evidence="3 15">2.4.2.9</ecNumber>
    </recommendedName>
    <alternativeName>
        <fullName evidence="10 15">UMP pyrophosphorylase</fullName>
    </alternativeName>
    <alternativeName>
        <fullName evidence="14 15">UPRTase</fullName>
    </alternativeName>
</protein>
<organism evidence="17 18">
    <name type="scientific">Cupriavidus taiwanensis (strain DSM 17343 / BCRC 17206 / CCUG 44338 / CIP 107171 / LMG 19424 / R1)</name>
    <name type="common">Ralstonia taiwanensis (strain LMG 19424)</name>
    <dbReference type="NCBI Taxonomy" id="977880"/>
    <lineage>
        <taxon>Bacteria</taxon>
        <taxon>Pseudomonadati</taxon>
        <taxon>Pseudomonadota</taxon>
        <taxon>Betaproteobacteria</taxon>
        <taxon>Burkholderiales</taxon>
        <taxon>Burkholderiaceae</taxon>
        <taxon>Cupriavidus</taxon>
    </lineage>
</organism>
<feature type="binding site" evidence="15">
    <location>
        <position position="110"/>
    </location>
    <ligand>
        <name>5-phospho-alpha-D-ribose 1-diphosphate</name>
        <dbReference type="ChEBI" id="CHEBI:58017"/>
    </ligand>
</feature>
<dbReference type="KEGG" id="cti:RALTA_B1432"/>
<keyword evidence="7 15" id="KW-0547">Nucleotide-binding</keyword>
<evidence type="ECO:0000256" key="2">
    <source>
        <dbReference type="ARBA" id="ARBA00009516"/>
    </source>
</evidence>
<evidence type="ECO:0000256" key="4">
    <source>
        <dbReference type="ARBA" id="ARBA00022533"/>
    </source>
</evidence>
<keyword evidence="5 15" id="KW-0328">Glycosyltransferase</keyword>
<dbReference type="GO" id="GO:0005737">
    <property type="term" value="C:cytoplasm"/>
    <property type="evidence" value="ECO:0007669"/>
    <property type="project" value="UniProtKB-ARBA"/>
</dbReference>
<dbReference type="GO" id="GO:0000287">
    <property type="term" value="F:magnesium ion binding"/>
    <property type="evidence" value="ECO:0007669"/>
    <property type="project" value="UniProtKB-UniRule"/>
</dbReference>
<evidence type="ECO:0000256" key="15">
    <source>
        <dbReference type="HAMAP-Rule" id="MF_01218"/>
    </source>
</evidence>
<feature type="binding site" evidence="15">
    <location>
        <position position="135"/>
    </location>
    <ligand>
        <name>5-phospho-alpha-D-ribose 1-diphosphate</name>
        <dbReference type="ChEBI" id="CHEBI:58017"/>
    </ligand>
</feature>
<comment type="similarity">
    <text evidence="2 15">Belongs to the UPRTase family.</text>
</comment>
<evidence type="ECO:0000313" key="17">
    <source>
        <dbReference type="EMBL" id="CAQ72028.1"/>
    </source>
</evidence>
<comment type="cofactor">
    <cofactor evidence="15">
        <name>Mg(2+)</name>
        <dbReference type="ChEBI" id="CHEBI:18420"/>
    </cofactor>
    <text evidence="15">Binds 1 Mg(2+) ion per subunit. The magnesium is bound as Mg-PRPP.</text>
</comment>
<dbReference type="EC" id="2.4.2.9" evidence="3 15"/>
<evidence type="ECO:0000256" key="6">
    <source>
        <dbReference type="ARBA" id="ARBA00022679"/>
    </source>
</evidence>
<keyword evidence="9 15" id="KW-0342">GTP-binding</keyword>
<dbReference type="EMBL" id="CU633750">
    <property type="protein sequence ID" value="CAQ72028.1"/>
    <property type="molecule type" value="Genomic_DNA"/>
</dbReference>
<comment type="function">
    <text evidence="12 15">Catalyzes the conversion of uracil and 5-phospho-alpha-D-ribose 1-diphosphate (PRPP) to UMP and diphosphate.</text>
</comment>
<sequence>MQRGFRSVTMNDMSAVPAVEARAPDPSDPASLSGVMVVDHPLVQHKVTLVRSEDTTTDNFRRLVREISQLLTYEATRDLAMETIAIRTPIAATQSRVLSGKKLCLVSILRAGNGFIDGMLDLLPAARVGHIGLYRDPETLEPIEYYFKMPEDIQERMVIVVDPMLATGNSAIAALNRLKEAGVTTMKYVCLIASRPGLRALRAAHPDVGIVTAAIDETLNEHGYIVPGLGDAGDRLYGTR</sequence>
<dbReference type="Pfam" id="PF14681">
    <property type="entry name" value="UPRTase"/>
    <property type="match status" value="1"/>
</dbReference>
<keyword evidence="6 15" id="KW-0808">Transferase</keyword>
<dbReference type="Gene3D" id="3.40.50.2020">
    <property type="match status" value="1"/>
</dbReference>
<evidence type="ECO:0000256" key="3">
    <source>
        <dbReference type="ARBA" id="ARBA00011894"/>
    </source>
</evidence>
<feature type="binding site" evidence="15">
    <location>
        <begin position="230"/>
        <end position="232"/>
    </location>
    <ligand>
        <name>uracil</name>
        <dbReference type="ChEBI" id="CHEBI:17568"/>
    </ligand>
</feature>
<dbReference type="PANTHER" id="PTHR32315">
    <property type="entry name" value="ADENINE PHOSPHORIBOSYLTRANSFERASE"/>
    <property type="match status" value="1"/>
</dbReference>
<dbReference type="InterPro" id="IPR005765">
    <property type="entry name" value="UPRT"/>
</dbReference>
<dbReference type="GO" id="GO:0006223">
    <property type="term" value="P:uracil salvage"/>
    <property type="evidence" value="ECO:0007669"/>
    <property type="project" value="InterPro"/>
</dbReference>
<evidence type="ECO:0000259" key="16">
    <source>
        <dbReference type="Pfam" id="PF14681"/>
    </source>
</evidence>
<evidence type="ECO:0000256" key="8">
    <source>
        <dbReference type="ARBA" id="ARBA00022842"/>
    </source>
</evidence>
<comment type="catalytic activity">
    <reaction evidence="11 15">
        <text>UMP + diphosphate = 5-phospho-alpha-D-ribose 1-diphosphate + uracil</text>
        <dbReference type="Rhea" id="RHEA:13017"/>
        <dbReference type="ChEBI" id="CHEBI:17568"/>
        <dbReference type="ChEBI" id="CHEBI:33019"/>
        <dbReference type="ChEBI" id="CHEBI:57865"/>
        <dbReference type="ChEBI" id="CHEBI:58017"/>
        <dbReference type="EC" id="2.4.2.9"/>
    </reaction>
</comment>
<keyword evidence="18" id="KW-1185">Reference proteome</keyword>
<dbReference type="NCBIfam" id="TIGR01091">
    <property type="entry name" value="upp"/>
    <property type="match status" value="1"/>
</dbReference>
<feature type="binding site" evidence="15">
    <location>
        <begin position="162"/>
        <end position="170"/>
    </location>
    <ligand>
        <name>5-phospho-alpha-D-ribose 1-diphosphate</name>
        <dbReference type="ChEBI" id="CHEBI:58017"/>
    </ligand>
</feature>
<evidence type="ECO:0000256" key="10">
    <source>
        <dbReference type="ARBA" id="ARBA00031082"/>
    </source>
</evidence>
<dbReference type="AlphaFoldDB" id="B3RAV3"/>
<dbReference type="GO" id="GO:0044206">
    <property type="term" value="P:UMP salvage"/>
    <property type="evidence" value="ECO:0007669"/>
    <property type="project" value="UniProtKB-UniRule"/>
</dbReference>
<name>B3RAV3_CUPTR</name>
<dbReference type="InterPro" id="IPR029057">
    <property type="entry name" value="PRTase-like"/>
</dbReference>
<evidence type="ECO:0000256" key="12">
    <source>
        <dbReference type="ARBA" id="ARBA00056901"/>
    </source>
</evidence>
<evidence type="ECO:0000256" key="14">
    <source>
        <dbReference type="ARBA" id="ARBA00079807"/>
    </source>
</evidence>
<evidence type="ECO:0000256" key="13">
    <source>
        <dbReference type="ARBA" id="ARBA00072146"/>
    </source>
</evidence>
<proteinExistence type="inferred from homology"/>
<dbReference type="PANTHER" id="PTHR32315:SF4">
    <property type="entry name" value="URACIL PHOSPHORIBOSYLTRANSFERASE, CHLOROPLASTIC"/>
    <property type="match status" value="1"/>
</dbReference>
<gene>
    <name evidence="15 17" type="primary">upp</name>
    <name evidence="17" type="ordered locus">RALTA_B1432</name>
</gene>
<dbReference type="InterPro" id="IPR000836">
    <property type="entry name" value="PRTase_dom"/>
</dbReference>
<dbReference type="InterPro" id="IPR034332">
    <property type="entry name" value="Upp_B"/>
</dbReference>
<reference evidence="17 18" key="1">
    <citation type="journal article" date="2008" name="Genome Res.">
        <title>Genome sequence of the beta-rhizobium Cupriavidus taiwanensis and comparative genomics of rhizobia.</title>
        <authorList>
            <person name="Amadou C."/>
            <person name="Pascal G."/>
            <person name="Mangenot S."/>
            <person name="Glew M."/>
            <person name="Bontemps C."/>
            <person name="Capela D."/>
            <person name="Carrere S."/>
            <person name="Cruveiller S."/>
            <person name="Dossat C."/>
            <person name="Lajus A."/>
            <person name="Marchetti M."/>
            <person name="Poinsot V."/>
            <person name="Rouy Z."/>
            <person name="Servin B."/>
            <person name="Saad M."/>
            <person name="Schenowitz C."/>
            <person name="Barbe V."/>
            <person name="Batut J."/>
            <person name="Medigue C."/>
            <person name="Masson-Boivin C."/>
        </authorList>
    </citation>
    <scope>NUCLEOTIDE SEQUENCE [LARGE SCALE GENOMIC DNA]</scope>
    <source>
        <strain evidence="18">DSM 17343 / BCRC 17206 / CCUG 44338 / CIP 107171 / LMG 19424 / R1</strain>
    </source>
</reference>
<dbReference type="eggNOG" id="COG0035">
    <property type="taxonomic scope" value="Bacteria"/>
</dbReference>
<dbReference type="FunFam" id="3.40.50.2020:FF:000003">
    <property type="entry name" value="Uracil phosphoribosyltransferase"/>
    <property type="match status" value="1"/>
</dbReference>
<dbReference type="InterPro" id="IPR050054">
    <property type="entry name" value="UPRTase/APRTase"/>
</dbReference>
<dbReference type="GO" id="GO:0004845">
    <property type="term" value="F:uracil phosphoribosyltransferase activity"/>
    <property type="evidence" value="ECO:0007669"/>
    <property type="project" value="UniProtKB-UniRule"/>
</dbReference>
<accession>B3RAV3</accession>